<sequence length="377" mass="40996">MAVDPDKLTEIIRATVDLYRAGEHGLLRLVTRYLATGIDTPGWAIERLAALGQLRRAGQDILDSISDELAETVLQAVANAYAAGGASVLEEIPTELSAGAAAGAAATAVVPRSAAMEALAQALVQDIGARHSNVLRHITDVYRRVVAEGTAASIAGGLTRREASQLTYARLVEQGVVSFVDARGRRWRMSSYVEMAIRTVTQRAAVQGQVDKQRRLGLPFVVVSNEAQECERCRPYEGRVLRIGSGPTGTIEVAHQTTGEPVTIDVRATLDDARSWGFQHPNCRHSVRSYLPGITRLPRQPTADPDGDAARQRQRAIERAIRRWKERELAALTPAAAAQARARVVLWQGQMRQHLAANPTLKRLSYREQIGAGSAPR</sequence>
<dbReference type="EMBL" id="AP012319">
    <property type="protein sequence ID" value="BAL85473.1"/>
    <property type="molecule type" value="Genomic_DNA"/>
</dbReference>
<dbReference type="Pfam" id="PF06152">
    <property type="entry name" value="Phage_min_cap2"/>
    <property type="match status" value="1"/>
</dbReference>
<gene>
    <name evidence="1" type="ordered locus">AMIS_2530</name>
</gene>
<protein>
    <submittedName>
        <fullName evidence="1">Putative phage minor capsid protein</fullName>
    </submittedName>
</protein>
<dbReference type="KEGG" id="ams:AMIS_2530"/>
<dbReference type="RefSeq" id="WP_014440373.1">
    <property type="nucleotide sequence ID" value="NC_017093.1"/>
</dbReference>
<name>I0GXI6_ACTM4</name>
<reference evidence="1 2" key="1">
    <citation type="submission" date="2012-02" db="EMBL/GenBank/DDBJ databases">
        <title>Complete genome sequence of Actinoplanes missouriensis 431 (= NBRC 102363).</title>
        <authorList>
            <person name="Ohnishi Y."/>
            <person name="Ishikawa J."/>
            <person name="Sekine M."/>
            <person name="Hosoyama A."/>
            <person name="Harada T."/>
            <person name="Narita H."/>
            <person name="Hata T."/>
            <person name="Konno Y."/>
            <person name="Tutikane K."/>
            <person name="Fujita N."/>
            <person name="Horinouchi S."/>
            <person name="Hayakawa M."/>
        </authorList>
    </citation>
    <scope>NUCLEOTIDE SEQUENCE [LARGE SCALE GENOMIC DNA]</scope>
    <source>
        <strain evidence="2">ATCC 14538 / DSM 43046 / CBS 188.64 / JCM 3121 / NBRC 102363 / NCIMB 12654 / NRRL B-3342 / UNCC 431</strain>
    </source>
</reference>
<dbReference type="GO" id="GO:0005198">
    <property type="term" value="F:structural molecule activity"/>
    <property type="evidence" value="ECO:0007669"/>
    <property type="project" value="InterPro"/>
</dbReference>
<evidence type="ECO:0000313" key="2">
    <source>
        <dbReference type="Proteomes" id="UP000007882"/>
    </source>
</evidence>
<dbReference type="InterPro" id="IPR009319">
    <property type="entry name" value="Phage_A118_VSP1"/>
</dbReference>
<evidence type="ECO:0000313" key="1">
    <source>
        <dbReference type="EMBL" id="BAL85473.1"/>
    </source>
</evidence>
<organism evidence="1 2">
    <name type="scientific">Actinoplanes missouriensis (strain ATCC 14538 / DSM 43046 / CBS 188.64 / JCM 3121 / NBRC 102363 / NCIMB 12654 / NRRL B-3342 / UNCC 431)</name>
    <dbReference type="NCBI Taxonomy" id="512565"/>
    <lineage>
        <taxon>Bacteria</taxon>
        <taxon>Bacillati</taxon>
        <taxon>Actinomycetota</taxon>
        <taxon>Actinomycetes</taxon>
        <taxon>Micromonosporales</taxon>
        <taxon>Micromonosporaceae</taxon>
        <taxon>Actinoplanes</taxon>
    </lineage>
</organism>
<dbReference type="AlphaFoldDB" id="I0GXI6"/>
<proteinExistence type="predicted"/>
<accession>I0GXI6</accession>
<dbReference type="eggNOG" id="ENOG5032RIQ">
    <property type="taxonomic scope" value="Bacteria"/>
</dbReference>
<dbReference type="Proteomes" id="UP000007882">
    <property type="component" value="Chromosome"/>
</dbReference>
<dbReference type="STRING" id="512565.AMIS_2530"/>
<dbReference type="PATRIC" id="fig|512565.3.peg.254"/>
<dbReference type="OrthoDB" id="3197444at2"/>
<dbReference type="HOGENOM" id="CLU_025929_3_0_11"/>
<keyword evidence="2" id="KW-1185">Reference proteome</keyword>